<keyword evidence="4" id="KW-1185">Reference proteome</keyword>
<dbReference type="Proteomes" id="UP000622552">
    <property type="component" value="Unassembled WGS sequence"/>
</dbReference>
<dbReference type="InterPro" id="IPR029058">
    <property type="entry name" value="AB_hydrolase_fold"/>
</dbReference>
<accession>A0A8J7H089</accession>
<dbReference type="EMBL" id="JADOUF010000001">
    <property type="protein sequence ID" value="MBG6141751.1"/>
    <property type="molecule type" value="Genomic_DNA"/>
</dbReference>
<dbReference type="PANTHER" id="PTHR43194:SF2">
    <property type="entry name" value="PEROXISOMAL MEMBRANE PROTEIN LPX1"/>
    <property type="match status" value="1"/>
</dbReference>
<gene>
    <name evidence="3" type="ORF">IW245_007945</name>
</gene>
<evidence type="ECO:0000259" key="2">
    <source>
        <dbReference type="Pfam" id="PF12697"/>
    </source>
</evidence>
<evidence type="ECO:0000313" key="4">
    <source>
        <dbReference type="Proteomes" id="UP000622552"/>
    </source>
</evidence>
<dbReference type="Gene3D" id="3.40.50.1820">
    <property type="entry name" value="alpha/beta hydrolase"/>
    <property type="match status" value="1"/>
</dbReference>
<evidence type="ECO:0000313" key="3">
    <source>
        <dbReference type="EMBL" id="MBG6141751.1"/>
    </source>
</evidence>
<organism evidence="3 4">
    <name type="scientific">Longispora fulva</name>
    <dbReference type="NCBI Taxonomy" id="619741"/>
    <lineage>
        <taxon>Bacteria</taxon>
        <taxon>Bacillati</taxon>
        <taxon>Actinomycetota</taxon>
        <taxon>Actinomycetes</taxon>
        <taxon>Micromonosporales</taxon>
        <taxon>Micromonosporaceae</taxon>
        <taxon>Longispora</taxon>
    </lineage>
</organism>
<feature type="region of interest" description="Disordered" evidence="1">
    <location>
        <begin position="271"/>
        <end position="295"/>
    </location>
</feature>
<dbReference type="PANTHER" id="PTHR43194">
    <property type="entry name" value="HYDROLASE ALPHA/BETA FOLD FAMILY"/>
    <property type="match status" value="1"/>
</dbReference>
<dbReference type="Pfam" id="PF12697">
    <property type="entry name" value="Abhydrolase_6"/>
    <property type="match status" value="1"/>
</dbReference>
<sequence length="295" mass="30535">MTFRTLDTVAPAAAVALAERLWCTIPKGPVRPFDTPGEQFVVPVDGRAVVVESWGEGPIVYLLHGWGGWRGQFGGFLGPLLDAGFRVVALDAPGHGDSAPGAFGKGRGLLPELSVALTRVVEAVGPAHAVIGHSLGGSAAAIAVLDGLRTEHLVLVAAAADPIPYTRDFAAAFGISEAVRTGFLTKLERRVKRRMSDFDIPARARAAVSALPKALVVHDAGDKEVRHSDAGAVVAAWPGADLWSTEGLGHRRILRAPEVVAGVVSRLAGSGAAPTAAPVEHEAPAEPGTRVHATA</sequence>
<dbReference type="InterPro" id="IPR000073">
    <property type="entry name" value="AB_hydrolase_1"/>
</dbReference>
<dbReference type="RefSeq" id="WP_233472957.1">
    <property type="nucleotide sequence ID" value="NZ_BONS01000013.1"/>
</dbReference>
<dbReference type="SUPFAM" id="SSF53474">
    <property type="entry name" value="alpha/beta-Hydrolases"/>
    <property type="match status" value="1"/>
</dbReference>
<proteinExistence type="predicted"/>
<dbReference type="AlphaFoldDB" id="A0A8J7H089"/>
<evidence type="ECO:0000256" key="1">
    <source>
        <dbReference type="SAM" id="MobiDB-lite"/>
    </source>
</evidence>
<feature type="domain" description="AB hydrolase-1" evidence="2">
    <location>
        <begin position="60"/>
        <end position="261"/>
    </location>
</feature>
<protein>
    <submittedName>
        <fullName evidence="3">Pimeloyl-ACP methyl ester carboxylesterase</fullName>
    </submittedName>
</protein>
<dbReference type="GO" id="GO:0003824">
    <property type="term" value="F:catalytic activity"/>
    <property type="evidence" value="ECO:0007669"/>
    <property type="project" value="UniProtKB-ARBA"/>
</dbReference>
<reference evidence="3" key="1">
    <citation type="submission" date="2020-11" db="EMBL/GenBank/DDBJ databases">
        <title>Sequencing the genomes of 1000 actinobacteria strains.</title>
        <authorList>
            <person name="Klenk H.-P."/>
        </authorList>
    </citation>
    <scope>NUCLEOTIDE SEQUENCE</scope>
    <source>
        <strain evidence="3">DSM 45356</strain>
    </source>
</reference>
<comment type="caution">
    <text evidence="3">The sequence shown here is derived from an EMBL/GenBank/DDBJ whole genome shotgun (WGS) entry which is preliminary data.</text>
</comment>
<name>A0A8J7H089_9ACTN</name>
<dbReference type="InterPro" id="IPR050228">
    <property type="entry name" value="Carboxylesterase_BioH"/>
</dbReference>